<dbReference type="Proteomes" id="UP000784294">
    <property type="component" value="Unassembled WGS sequence"/>
</dbReference>
<dbReference type="EMBL" id="CAAALY010009760">
    <property type="protein sequence ID" value="VEL10713.1"/>
    <property type="molecule type" value="Genomic_DNA"/>
</dbReference>
<proteinExistence type="predicted"/>
<accession>A0A448WFR9</accession>
<gene>
    <name evidence="2" type="ORF">PXEA_LOCUS4153</name>
</gene>
<keyword evidence="3" id="KW-1185">Reference proteome</keyword>
<dbReference type="AlphaFoldDB" id="A0A448WFR9"/>
<evidence type="ECO:0000313" key="3">
    <source>
        <dbReference type="Proteomes" id="UP000784294"/>
    </source>
</evidence>
<name>A0A448WFR9_9PLAT</name>
<comment type="caution">
    <text evidence="2">The sequence shown here is derived from an EMBL/GenBank/DDBJ whole genome shotgun (WGS) entry which is preliminary data.</text>
</comment>
<keyword evidence="1" id="KW-0472">Membrane</keyword>
<reference evidence="2" key="1">
    <citation type="submission" date="2018-11" db="EMBL/GenBank/DDBJ databases">
        <authorList>
            <consortium name="Pathogen Informatics"/>
        </authorList>
    </citation>
    <scope>NUCLEOTIDE SEQUENCE</scope>
</reference>
<keyword evidence="1" id="KW-1133">Transmembrane helix</keyword>
<organism evidence="2 3">
    <name type="scientific">Protopolystoma xenopodis</name>
    <dbReference type="NCBI Taxonomy" id="117903"/>
    <lineage>
        <taxon>Eukaryota</taxon>
        <taxon>Metazoa</taxon>
        <taxon>Spiralia</taxon>
        <taxon>Lophotrochozoa</taxon>
        <taxon>Platyhelminthes</taxon>
        <taxon>Monogenea</taxon>
        <taxon>Polyopisthocotylea</taxon>
        <taxon>Polystomatidea</taxon>
        <taxon>Polystomatidae</taxon>
        <taxon>Protopolystoma</taxon>
    </lineage>
</organism>
<evidence type="ECO:0000256" key="1">
    <source>
        <dbReference type="SAM" id="Phobius"/>
    </source>
</evidence>
<feature type="transmembrane region" description="Helical" evidence="1">
    <location>
        <begin position="40"/>
        <end position="60"/>
    </location>
</feature>
<keyword evidence="1" id="KW-0812">Transmembrane</keyword>
<protein>
    <submittedName>
        <fullName evidence="2">Uncharacterized protein</fullName>
    </submittedName>
</protein>
<sequence length="153" mass="17102">MLDSLKLAGWEVESSTEEIFRPVPSPSGSSKIDIASSSSLITSIFFLLPDIFLLANALLFCRFDKFLISLCTHLLTSSDLVLLTGGGLFLFQLGAACAVESIRRWAACWAISRWRAIRASRRVSVRSGKEEERTFPEDWISYLSINHEKNAEV</sequence>
<feature type="transmembrane region" description="Helical" evidence="1">
    <location>
        <begin position="80"/>
        <end position="99"/>
    </location>
</feature>
<evidence type="ECO:0000313" key="2">
    <source>
        <dbReference type="EMBL" id="VEL10713.1"/>
    </source>
</evidence>